<organism evidence="3 4">
    <name type="scientific">Taxus chinensis</name>
    <name type="common">Chinese yew</name>
    <name type="synonym">Taxus wallichiana var. chinensis</name>
    <dbReference type="NCBI Taxonomy" id="29808"/>
    <lineage>
        <taxon>Eukaryota</taxon>
        <taxon>Viridiplantae</taxon>
        <taxon>Streptophyta</taxon>
        <taxon>Embryophyta</taxon>
        <taxon>Tracheophyta</taxon>
        <taxon>Spermatophyta</taxon>
        <taxon>Pinopsida</taxon>
        <taxon>Pinidae</taxon>
        <taxon>Conifers II</taxon>
        <taxon>Cupressales</taxon>
        <taxon>Taxaceae</taxon>
        <taxon>Taxus</taxon>
    </lineage>
</organism>
<protein>
    <recommendedName>
        <fullName evidence="2">Retrovirus-related Pol polyprotein from transposon TNT 1-94-like beta-barrel domain-containing protein</fullName>
    </recommendedName>
</protein>
<comment type="caution">
    <text evidence="3">The sequence shown here is derived from an EMBL/GenBank/DDBJ whole genome shotgun (WGS) entry which is preliminary data.</text>
</comment>
<dbReference type="PANTHER" id="PTHR47481:SF14">
    <property type="entry name" value="RETROTRANSPOSON COPIA-LIKE N-TERMINAL DOMAIN-CONTAINING PROTEIN"/>
    <property type="match status" value="1"/>
</dbReference>
<dbReference type="InterPro" id="IPR054722">
    <property type="entry name" value="PolX-like_BBD"/>
</dbReference>
<dbReference type="OMA" id="CHICSMD"/>
<feature type="region of interest" description="Disordered" evidence="1">
    <location>
        <begin position="178"/>
        <end position="217"/>
    </location>
</feature>
<keyword evidence="4" id="KW-1185">Reference proteome</keyword>
<feature type="region of interest" description="Disordered" evidence="1">
    <location>
        <begin position="242"/>
        <end position="286"/>
    </location>
</feature>
<gene>
    <name evidence="3" type="ORF">KI387_013011</name>
</gene>
<dbReference type="EMBL" id="JAHRHJ020000009">
    <property type="protein sequence ID" value="KAH9301428.1"/>
    <property type="molecule type" value="Genomic_DNA"/>
</dbReference>
<accession>A0AA38CRX3</accession>
<dbReference type="AlphaFoldDB" id="A0AA38CRX3"/>
<dbReference type="Pfam" id="PF14223">
    <property type="entry name" value="Retrotran_gag_2"/>
    <property type="match status" value="1"/>
</dbReference>
<evidence type="ECO:0000313" key="4">
    <source>
        <dbReference type="Proteomes" id="UP000824469"/>
    </source>
</evidence>
<evidence type="ECO:0000256" key="1">
    <source>
        <dbReference type="SAM" id="MobiDB-lite"/>
    </source>
</evidence>
<proteinExistence type="predicted"/>
<dbReference type="Proteomes" id="UP000824469">
    <property type="component" value="Unassembled WGS sequence"/>
</dbReference>
<name>A0AA38CRX3_TAXCH</name>
<evidence type="ECO:0000313" key="3">
    <source>
        <dbReference type="EMBL" id="KAH9301428.1"/>
    </source>
</evidence>
<sequence>MRTILQFEDLWGIVSGKDAPPTDDDLLEKYEKADAKALMLITLSLSDEVQPYIREATASSQAWSTLCTIYEAKNLTTKLQLQTKLHTMSMHEGESVEAFLRRVAELRAELSALGEPVDDKLLVPLTLRALPSRFQTLITTLTITQQEVSFATLVNYLQQEEAMQNVQEAFEDKALITRQKHKPRKGQSAPQNQKQHAQQPSSQWPPQRPPQKQHNHKADRWCHICSMDTHTTANCYYNGRKYGNSGEESTSGRGYSKKSRWHARNQRQKGHIAAQQDATSDEEVPDTTHSDIVLVSQTSQPSEDVWLIDSGASKHMTGNKKLFHTLSDRPTGDRITIADNQ</sequence>
<dbReference type="PANTHER" id="PTHR47481">
    <property type="match status" value="1"/>
</dbReference>
<feature type="compositionally biased region" description="Low complexity" evidence="1">
    <location>
        <begin position="195"/>
        <end position="205"/>
    </location>
</feature>
<feature type="domain" description="Retrovirus-related Pol polyprotein from transposon TNT 1-94-like beta-barrel" evidence="2">
    <location>
        <begin position="306"/>
        <end position="340"/>
    </location>
</feature>
<feature type="compositionally biased region" description="Basic residues" evidence="1">
    <location>
        <begin position="255"/>
        <end position="270"/>
    </location>
</feature>
<dbReference type="Pfam" id="PF22936">
    <property type="entry name" value="Pol_BBD"/>
    <property type="match status" value="1"/>
</dbReference>
<reference evidence="3 4" key="1">
    <citation type="journal article" date="2021" name="Nat. Plants">
        <title>The Taxus genome provides insights into paclitaxel biosynthesis.</title>
        <authorList>
            <person name="Xiong X."/>
            <person name="Gou J."/>
            <person name="Liao Q."/>
            <person name="Li Y."/>
            <person name="Zhou Q."/>
            <person name="Bi G."/>
            <person name="Li C."/>
            <person name="Du R."/>
            <person name="Wang X."/>
            <person name="Sun T."/>
            <person name="Guo L."/>
            <person name="Liang H."/>
            <person name="Lu P."/>
            <person name="Wu Y."/>
            <person name="Zhang Z."/>
            <person name="Ro D.K."/>
            <person name="Shang Y."/>
            <person name="Huang S."/>
            <person name="Yan J."/>
        </authorList>
    </citation>
    <scope>NUCLEOTIDE SEQUENCE [LARGE SCALE GENOMIC DNA]</scope>
    <source>
        <strain evidence="3">Ta-2019</strain>
    </source>
</reference>
<evidence type="ECO:0000259" key="2">
    <source>
        <dbReference type="Pfam" id="PF22936"/>
    </source>
</evidence>
<feature type="non-terminal residue" evidence="3">
    <location>
        <position position="341"/>
    </location>
</feature>